<dbReference type="SUPFAM" id="SSF50118">
    <property type="entry name" value="Cell growth inhibitor/plasmid maintenance toxic component"/>
    <property type="match status" value="1"/>
</dbReference>
<reference evidence="3 4" key="1">
    <citation type="submission" date="2015-10" db="EMBL/GenBank/DDBJ databases">
        <title>Draft genome sequence of Streptomyces bungoensis DSM 41781, type strain for the species Streptomyces bungoensis.</title>
        <authorList>
            <person name="Ruckert C."/>
            <person name="Winkler A."/>
            <person name="Kalinowski J."/>
            <person name="Kampfer P."/>
            <person name="Glaeser S."/>
        </authorList>
    </citation>
    <scope>NUCLEOTIDE SEQUENCE [LARGE SCALE GENOMIC DNA]</scope>
    <source>
        <strain evidence="3 4">DSM 41781</strain>
    </source>
</reference>
<dbReference type="OrthoDB" id="4828144at2"/>
<protein>
    <recommendedName>
        <fullName evidence="2">DUF1918 domain-containing protein</fullName>
    </recommendedName>
</protein>
<dbReference type="InterPro" id="IPR015035">
    <property type="entry name" value="DUF1918"/>
</dbReference>
<dbReference type="STRING" id="285568.AQJ66_26015"/>
<evidence type="ECO:0000313" key="3">
    <source>
        <dbReference type="EMBL" id="KUN80602.1"/>
    </source>
</evidence>
<keyword evidence="4" id="KW-1185">Reference proteome</keyword>
<evidence type="ECO:0000259" key="2">
    <source>
        <dbReference type="Pfam" id="PF08940"/>
    </source>
</evidence>
<dbReference type="Pfam" id="PF08940">
    <property type="entry name" value="DUF1918"/>
    <property type="match status" value="1"/>
</dbReference>
<name>A0A101SUX1_9ACTN</name>
<evidence type="ECO:0000313" key="4">
    <source>
        <dbReference type="Proteomes" id="UP000053024"/>
    </source>
</evidence>
<comment type="caution">
    <text evidence="3">The sequence shown here is derived from an EMBL/GenBank/DDBJ whole genome shotgun (WGS) entry which is preliminary data.</text>
</comment>
<dbReference type="AlphaFoldDB" id="A0A101SUX1"/>
<sequence length="75" mass="8260">MKAHEGDVLRFTGRTVGSPEHHATVVQVLGEDGEAPYRVRYEDGHETEIFPGPGCVIETHPAHAAPYGQPRREGR</sequence>
<dbReference type="Proteomes" id="UP000053024">
    <property type="component" value="Unassembled WGS sequence"/>
</dbReference>
<evidence type="ECO:0000256" key="1">
    <source>
        <dbReference type="SAM" id="MobiDB-lite"/>
    </source>
</evidence>
<organism evidence="3 4">
    <name type="scientific">Streptomyces bungoensis</name>
    <dbReference type="NCBI Taxonomy" id="285568"/>
    <lineage>
        <taxon>Bacteria</taxon>
        <taxon>Bacillati</taxon>
        <taxon>Actinomycetota</taxon>
        <taxon>Actinomycetes</taxon>
        <taxon>Kitasatosporales</taxon>
        <taxon>Streptomycetaceae</taxon>
        <taxon>Streptomyces</taxon>
    </lineage>
</organism>
<dbReference type="Gene3D" id="2.30.30.440">
    <property type="entry name" value="Domain of unknown function DUF1918"/>
    <property type="match status" value="1"/>
</dbReference>
<accession>A0A101SUX1</accession>
<dbReference type="RefSeq" id="WP_061926863.1">
    <property type="nucleotide sequence ID" value="NZ_JBEYBH010000002.1"/>
</dbReference>
<feature type="domain" description="DUF1918" evidence="2">
    <location>
        <begin position="1"/>
        <end position="57"/>
    </location>
</feature>
<proteinExistence type="predicted"/>
<feature type="region of interest" description="Disordered" evidence="1">
    <location>
        <begin position="53"/>
        <end position="75"/>
    </location>
</feature>
<dbReference type="EMBL" id="LMWX01000047">
    <property type="protein sequence ID" value="KUN80602.1"/>
    <property type="molecule type" value="Genomic_DNA"/>
</dbReference>
<gene>
    <name evidence="3" type="ORF">AQJ66_26015</name>
</gene>